<gene>
    <name evidence="1" type="ORF">GLE_1273</name>
</gene>
<dbReference type="PROSITE" id="PS51257">
    <property type="entry name" value="PROKAR_LIPOPROTEIN"/>
    <property type="match status" value="1"/>
</dbReference>
<dbReference type="KEGG" id="lez:GLE_1273"/>
<dbReference type="AlphaFoldDB" id="A0A0S2DDH3"/>
<name>A0A0S2DDH3_LYSEN</name>
<sequence>MSATRVAAALACALALAGCQREAAAPAPKTPAPAAAPVSASASAATIAAGDAPQQPALAPVSDYVLPGALAPDLGVEQLRQLFGADNVAIDERLPGAEGEEFRGVRLFDGDPTRRARVYFQDSEKLRGLSIVVVDEPRSRWRLDNGLKMGQTLSELTRLNGKPLRFFGLDWDYGGVVSDWNGGALAPEDGDPVRRNARLGLAEDAPTQAQVPAGDGEFSSDDKRYPEQGRLLRVGELSVSFPGEDDL</sequence>
<organism evidence="1 2">
    <name type="scientific">Lysobacter enzymogenes</name>
    <dbReference type="NCBI Taxonomy" id="69"/>
    <lineage>
        <taxon>Bacteria</taxon>
        <taxon>Pseudomonadati</taxon>
        <taxon>Pseudomonadota</taxon>
        <taxon>Gammaproteobacteria</taxon>
        <taxon>Lysobacterales</taxon>
        <taxon>Lysobacteraceae</taxon>
        <taxon>Lysobacter</taxon>
    </lineage>
</organism>
<evidence type="ECO:0000313" key="1">
    <source>
        <dbReference type="EMBL" id="ALN56630.1"/>
    </source>
</evidence>
<protein>
    <submittedName>
        <fullName evidence="1">Lipoprotein</fullName>
    </submittedName>
</protein>
<dbReference type="PATRIC" id="fig|69.6.peg.1256"/>
<evidence type="ECO:0000313" key="2">
    <source>
        <dbReference type="Proteomes" id="UP000061569"/>
    </source>
</evidence>
<accession>A0A0S2DDH3</accession>
<keyword evidence="1" id="KW-0449">Lipoprotein</keyword>
<reference evidence="1 2" key="1">
    <citation type="submission" date="2015-11" db="EMBL/GenBank/DDBJ databases">
        <title>Genome sequences of Lysobacter enzymogenes strain C3 and Lysobacter antibioticus ATCC 29479.</title>
        <authorList>
            <person name="Kobayashi D.Y."/>
        </authorList>
    </citation>
    <scope>NUCLEOTIDE SEQUENCE [LARGE SCALE GENOMIC DNA]</scope>
    <source>
        <strain evidence="1 2">C3</strain>
    </source>
</reference>
<dbReference type="OrthoDB" id="1144014at2"/>
<dbReference type="STRING" id="69.GLE_1273"/>
<proteinExistence type="predicted"/>
<dbReference type="EMBL" id="CP013140">
    <property type="protein sequence ID" value="ALN56630.1"/>
    <property type="molecule type" value="Genomic_DNA"/>
</dbReference>
<dbReference type="Proteomes" id="UP000061569">
    <property type="component" value="Chromosome"/>
</dbReference>